<keyword evidence="2" id="KW-1185">Reference proteome</keyword>
<dbReference type="EMBL" id="MU001810">
    <property type="protein sequence ID" value="KAF2797279.1"/>
    <property type="molecule type" value="Genomic_DNA"/>
</dbReference>
<dbReference type="Proteomes" id="UP000799757">
    <property type="component" value="Unassembled WGS sequence"/>
</dbReference>
<name>A0A6A6XLL8_9PLEO</name>
<evidence type="ECO:0000313" key="1">
    <source>
        <dbReference type="EMBL" id="KAF2797279.1"/>
    </source>
</evidence>
<dbReference type="AlphaFoldDB" id="A0A6A6XLL8"/>
<evidence type="ECO:0000313" key="2">
    <source>
        <dbReference type="Proteomes" id="UP000799757"/>
    </source>
</evidence>
<protein>
    <submittedName>
        <fullName evidence="1">Uncharacterized protein</fullName>
    </submittedName>
</protein>
<sequence>MEPCSVISKLGWPVLKAKPLFHYTWATSSTSNLLHYTPPTHRSSPLQLVPFPRNKHTHHPLLLYSTFTYILHYES</sequence>
<gene>
    <name evidence="1" type="ORF">K505DRAFT_145896</name>
</gene>
<organism evidence="1 2">
    <name type="scientific">Melanomma pulvis-pyrius CBS 109.77</name>
    <dbReference type="NCBI Taxonomy" id="1314802"/>
    <lineage>
        <taxon>Eukaryota</taxon>
        <taxon>Fungi</taxon>
        <taxon>Dikarya</taxon>
        <taxon>Ascomycota</taxon>
        <taxon>Pezizomycotina</taxon>
        <taxon>Dothideomycetes</taxon>
        <taxon>Pleosporomycetidae</taxon>
        <taxon>Pleosporales</taxon>
        <taxon>Melanommataceae</taxon>
        <taxon>Melanomma</taxon>
    </lineage>
</organism>
<accession>A0A6A6XLL8</accession>
<proteinExistence type="predicted"/>
<reference evidence="1" key="1">
    <citation type="journal article" date="2020" name="Stud. Mycol.">
        <title>101 Dothideomycetes genomes: a test case for predicting lifestyles and emergence of pathogens.</title>
        <authorList>
            <person name="Haridas S."/>
            <person name="Albert R."/>
            <person name="Binder M."/>
            <person name="Bloem J."/>
            <person name="Labutti K."/>
            <person name="Salamov A."/>
            <person name="Andreopoulos B."/>
            <person name="Baker S."/>
            <person name="Barry K."/>
            <person name="Bills G."/>
            <person name="Bluhm B."/>
            <person name="Cannon C."/>
            <person name="Castanera R."/>
            <person name="Culley D."/>
            <person name="Daum C."/>
            <person name="Ezra D."/>
            <person name="Gonzalez J."/>
            <person name="Henrissat B."/>
            <person name="Kuo A."/>
            <person name="Liang C."/>
            <person name="Lipzen A."/>
            <person name="Lutzoni F."/>
            <person name="Magnuson J."/>
            <person name="Mondo S."/>
            <person name="Nolan M."/>
            <person name="Ohm R."/>
            <person name="Pangilinan J."/>
            <person name="Park H.-J."/>
            <person name="Ramirez L."/>
            <person name="Alfaro M."/>
            <person name="Sun H."/>
            <person name="Tritt A."/>
            <person name="Yoshinaga Y."/>
            <person name="Zwiers L.-H."/>
            <person name="Turgeon B."/>
            <person name="Goodwin S."/>
            <person name="Spatafora J."/>
            <person name="Crous P."/>
            <person name="Grigoriev I."/>
        </authorList>
    </citation>
    <scope>NUCLEOTIDE SEQUENCE</scope>
    <source>
        <strain evidence="1">CBS 109.77</strain>
    </source>
</reference>